<feature type="domain" description="HTH luxR-type" evidence="4">
    <location>
        <begin position="181"/>
        <end position="246"/>
    </location>
</feature>
<reference evidence="5" key="1">
    <citation type="submission" date="2023-07" db="EMBL/GenBank/DDBJ databases">
        <authorList>
            <person name="Kim M.K."/>
        </authorList>
    </citation>
    <scope>NUCLEOTIDE SEQUENCE</scope>
    <source>
        <strain evidence="5">M29</strain>
    </source>
</reference>
<dbReference type="Pfam" id="PF00196">
    <property type="entry name" value="GerE"/>
    <property type="match status" value="1"/>
</dbReference>
<accession>A0ABT9AKA6</accession>
<dbReference type="Gene3D" id="1.10.10.10">
    <property type="entry name" value="Winged helix-like DNA-binding domain superfamily/Winged helix DNA-binding domain"/>
    <property type="match status" value="1"/>
</dbReference>
<keyword evidence="6" id="KW-1185">Reference proteome</keyword>
<dbReference type="PROSITE" id="PS50043">
    <property type="entry name" value="HTH_LUXR_2"/>
    <property type="match status" value="1"/>
</dbReference>
<evidence type="ECO:0000256" key="1">
    <source>
        <dbReference type="ARBA" id="ARBA00023015"/>
    </source>
</evidence>
<dbReference type="SMART" id="SM00421">
    <property type="entry name" value="HTH_LUXR"/>
    <property type="match status" value="1"/>
</dbReference>
<protein>
    <submittedName>
        <fullName evidence="5">LuxR C-terminal-related transcriptional regulator</fullName>
    </submittedName>
</protein>
<sequence length="246" mass="27081">MISLTLQHAQRLSAALVPLYAAPRPEDLLAQLSDAVNGVMGAEMTCFDTFDEAGRMLNLGGNAPSLFTPEALRWLAEHVHTHPLFGPVFQARVPTPVKITDFCADRQFTRTDIFNDFYRPITVTHQLIVGFQVPGMGFATCALSRSRADFTETERALLAFVQPHLVALLQLAHAEPASRPALDAALGLTRREADVLYQLTLGRADKEIAHHCRISPRTVHQHLRSIYAKLGVDNRTAACLRAVAGH</sequence>
<evidence type="ECO:0000313" key="5">
    <source>
        <dbReference type="EMBL" id="MDO7849889.1"/>
    </source>
</evidence>
<evidence type="ECO:0000256" key="2">
    <source>
        <dbReference type="ARBA" id="ARBA00023125"/>
    </source>
</evidence>
<dbReference type="CDD" id="cd06170">
    <property type="entry name" value="LuxR_C_like"/>
    <property type="match status" value="1"/>
</dbReference>
<proteinExistence type="predicted"/>
<dbReference type="PANTHER" id="PTHR44688:SF16">
    <property type="entry name" value="DNA-BINDING TRANSCRIPTIONAL ACTIVATOR DEVR_DOSR"/>
    <property type="match status" value="1"/>
</dbReference>
<dbReference type="PRINTS" id="PR00038">
    <property type="entry name" value="HTHLUXR"/>
</dbReference>
<keyword evidence="2" id="KW-0238">DNA-binding</keyword>
<dbReference type="RefSeq" id="WP_305014549.1">
    <property type="nucleotide sequence ID" value="NZ_JAUQSX010000024.1"/>
</dbReference>
<comment type="caution">
    <text evidence="5">The sequence shown here is derived from an EMBL/GenBank/DDBJ whole genome shotgun (WGS) entry which is preliminary data.</text>
</comment>
<keyword evidence="1" id="KW-0805">Transcription regulation</keyword>
<dbReference type="EMBL" id="JAUQSX010000024">
    <property type="protein sequence ID" value="MDO7849889.1"/>
    <property type="molecule type" value="Genomic_DNA"/>
</dbReference>
<gene>
    <name evidence="5" type="ORF">Q5H92_26250</name>
</gene>
<name>A0ABT9AKA6_9BACT</name>
<evidence type="ECO:0000313" key="6">
    <source>
        <dbReference type="Proteomes" id="UP001167796"/>
    </source>
</evidence>
<organism evidence="5 6">
    <name type="scientific">Hymenobacter mellowenesis</name>
    <dbReference type="NCBI Taxonomy" id="3063995"/>
    <lineage>
        <taxon>Bacteria</taxon>
        <taxon>Pseudomonadati</taxon>
        <taxon>Bacteroidota</taxon>
        <taxon>Cytophagia</taxon>
        <taxon>Cytophagales</taxon>
        <taxon>Hymenobacteraceae</taxon>
        <taxon>Hymenobacter</taxon>
    </lineage>
</organism>
<evidence type="ECO:0000259" key="4">
    <source>
        <dbReference type="PROSITE" id="PS50043"/>
    </source>
</evidence>
<dbReference type="InterPro" id="IPR000792">
    <property type="entry name" value="Tscrpt_reg_LuxR_C"/>
</dbReference>
<dbReference type="Proteomes" id="UP001167796">
    <property type="component" value="Unassembled WGS sequence"/>
</dbReference>
<dbReference type="InterPro" id="IPR036388">
    <property type="entry name" value="WH-like_DNA-bd_sf"/>
</dbReference>
<dbReference type="InterPro" id="IPR016032">
    <property type="entry name" value="Sig_transdc_resp-reg_C-effctor"/>
</dbReference>
<evidence type="ECO:0000256" key="3">
    <source>
        <dbReference type="ARBA" id="ARBA00023163"/>
    </source>
</evidence>
<keyword evidence="3" id="KW-0804">Transcription</keyword>
<dbReference type="SUPFAM" id="SSF46894">
    <property type="entry name" value="C-terminal effector domain of the bipartite response regulators"/>
    <property type="match status" value="1"/>
</dbReference>
<dbReference type="PANTHER" id="PTHR44688">
    <property type="entry name" value="DNA-BINDING TRANSCRIPTIONAL ACTIVATOR DEVR_DOSR"/>
    <property type="match status" value="1"/>
</dbReference>